<name>A0AA43GNK6_9CYAN</name>
<reference evidence="1 2" key="1">
    <citation type="journal article" date="2023" name="J. Phycol.">
        <title>Chrysosporum ovalisporum is synonymous with the true-branching cyanobacterium Umezakia natans (Nostocales/Aphanizomenonaceae).</title>
        <authorList>
            <person name="McGregor G.B."/>
            <person name="Sendall B.C."/>
            <person name="Niiyama Y."/>
            <person name="Tuji A."/>
            <person name="Willis A."/>
        </authorList>
    </citation>
    <scope>NUCLEOTIDE SEQUENCE [LARGE SCALE GENOMIC DNA]</scope>
    <source>
        <strain evidence="1 2">ANA360D</strain>
    </source>
</reference>
<organism evidence="1 2">
    <name type="scientific">Chrysosporum bergii ANA360D</name>
    <dbReference type="NCBI Taxonomy" id="617107"/>
    <lineage>
        <taxon>Bacteria</taxon>
        <taxon>Bacillati</taxon>
        <taxon>Cyanobacteriota</taxon>
        <taxon>Cyanophyceae</taxon>
        <taxon>Nostocales</taxon>
        <taxon>Nodulariaceae</taxon>
        <taxon>Chrysosporum</taxon>
    </lineage>
</organism>
<protein>
    <submittedName>
        <fullName evidence="1">Uncharacterized protein</fullName>
    </submittedName>
</protein>
<dbReference type="RefSeq" id="WP_280652965.1">
    <property type="nucleotide sequence ID" value="NZ_JANQDH010000005.1"/>
</dbReference>
<keyword evidence="2" id="KW-1185">Reference proteome</keyword>
<evidence type="ECO:0000313" key="2">
    <source>
        <dbReference type="Proteomes" id="UP001159387"/>
    </source>
</evidence>
<dbReference type="AlphaFoldDB" id="A0AA43GNK6"/>
<accession>A0AA43GNK6</accession>
<comment type="caution">
    <text evidence="1">The sequence shown here is derived from an EMBL/GenBank/DDBJ whole genome shotgun (WGS) entry which is preliminary data.</text>
</comment>
<sequence>MVKYTISLIVKGSDQSYSYTLNLLPQQENKPEQIFTPKLRENLRLDLQNKSLCAIKDHHLQQIIRTWIQDIKEGFRDSTITLKLPLLMETNIQQLNETGNQQIPSIITPNLTNLEPQQGMLPPLNFA</sequence>
<dbReference type="EMBL" id="JANQDH010000005">
    <property type="protein sequence ID" value="MDH6058944.1"/>
    <property type="molecule type" value="Genomic_DNA"/>
</dbReference>
<dbReference type="Proteomes" id="UP001159387">
    <property type="component" value="Unassembled WGS sequence"/>
</dbReference>
<evidence type="ECO:0000313" key="1">
    <source>
        <dbReference type="EMBL" id="MDH6058944.1"/>
    </source>
</evidence>
<proteinExistence type="predicted"/>
<gene>
    <name evidence="1" type="ORF">NWP17_00525</name>
</gene>